<accession>A0A067TY46</accession>
<dbReference type="Proteomes" id="UP000027222">
    <property type="component" value="Unassembled WGS sequence"/>
</dbReference>
<proteinExistence type="predicted"/>
<keyword evidence="3" id="KW-1185">Reference proteome</keyword>
<dbReference type="EMBL" id="KL142367">
    <property type="protein sequence ID" value="KDR84919.1"/>
    <property type="molecule type" value="Genomic_DNA"/>
</dbReference>
<evidence type="ECO:0000256" key="1">
    <source>
        <dbReference type="SAM" id="MobiDB-lite"/>
    </source>
</evidence>
<dbReference type="AlphaFoldDB" id="A0A067TY46"/>
<reference evidence="3" key="1">
    <citation type="journal article" date="2014" name="Proc. Natl. Acad. Sci. U.S.A.">
        <title>Extensive sampling of basidiomycete genomes demonstrates inadequacy of the white-rot/brown-rot paradigm for wood decay fungi.</title>
        <authorList>
            <person name="Riley R."/>
            <person name="Salamov A.A."/>
            <person name="Brown D.W."/>
            <person name="Nagy L.G."/>
            <person name="Floudas D."/>
            <person name="Held B.W."/>
            <person name="Levasseur A."/>
            <person name="Lombard V."/>
            <person name="Morin E."/>
            <person name="Otillar R."/>
            <person name="Lindquist E.A."/>
            <person name="Sun H."/>
            <person name="LaButti K.M."/>
            <person name="Schmutz J."/>
            <person name="Jabbour D."/>
            <person name="Luo H."/>
            <person name="Baker S.E."/>
            <person name="Pisabarro A.G."/>
            <person name="Walton J.D."/>
            <person name="Blanchette R.A."/>
            <person name="Henrissat B."/>
            <person name="Martin F."/>
            <person name="Cullen D."/>
            <person name="Hibbett D.S."/>
            <person name="Grigoriev I.V."/>
        </authorList>
    </citation>
    <scope>NUCLEOTIDE SEQUENCE [LARGE SCALE GENOMIC DNA]</scope>
    <source>
        <strain evidence="3">CBS 339.88</strain>
    </source>
</reference>
<gene>
    <name evidence="2" type="ORF">GALMADRAFT_300361</name>
</gene>
<name>A0A067TY46_GALM3</name>
<feature type="region of interest" description="Disordered" evidence="1">
    <location>
        <begin position="1"/>
        <end position="21"/>
    </location>
</feature>
<protein>
    <submittedName>
        <fullName evidence="2">Uncharacterized protein</fullName>
    </submittedName>
</protein>
<dbReference type="HOGENOM" id="CLU_1713375_0_0_1"/>
<organism evidence="2 3">
    <name type="scientific">Galerina marginata (strain CBS 339.88)</name>
    <dbReference type="NCBI Taxonomy" id="685588"/>
    <lineage>
        <taxon>Eukaryota</taxon>
        <taxon>Fungi</taxon>
        <taxon>Dikarya</taxon>
        <taxon>Basidiomycota</taxon>
        <taxon>Agaricomycotina</taxon>
        <taxon>Agaricomycetes</taxon>
        <taxon>Agaricomycetidae</taxon>
        <taxon>Agaricales</taxon>
        <taxon>Agaricineae</taxon>
        <taxon>Strophariaceae</taxon>
        <taxon>Galerina</taxon>
    </lineage>
</organism>
<evidence type="ECO:0000313" key="2">
    <source>
        <dbReference type="EMBL" id="KDR84919.1"/>
    </source>
</evidence>
<evidence type="ECO:0000313" key="3">
    <source>
        <dbReference type="Proteomes" id="UP000027222"/>
    </source>
</evidence>
<sequence length="153" mass="17560">MPMQIPSQPCHPPNPAPIRDSFSPTEHTRKWSFLFPACHLCLFLYLNWNYPFSVPSSPTLPVLSFSLDFTLYTYPTPTPSPSPPTAGPTSAVIQLTRSTHHTPSSLSHSIFHMFLRFSFRIYDMTLHKFYSILFELHEPLQYLMSILAGNEEE</sequence>